<accession>A0A6A4PMC4</accession>
<evidence type="ECO:0000313" key="2">
    <source>
        <dbReference type="Proteomes" id="UP000447434"/>
    </source>
</evidence>
<keyword evidence="2" id="KW-1185">Reference proteome</keyword>
<evidence type="ECO:0000313" key="1">
    <source>
        <dbReference type="EMBL" id="KAE9602444.1"/>
    </source>
</evidence>
<organism evidence="1 2">
    <name type="scientific">Lupinus albus</name>
    <name type="common">White lupine</name>
    <name type="synonym">Lupinus termis</name>
    <dbReference type="NCBI Taxonomy" id="3870"/>
    <lineage>
        <taxon>Eukaryota</taxon>
        <taxon>Viridiplantae</taxon>
        <taxon>Streptophyta</taxon>
        <taxon>Embryophyta</taxon>
        <taxon>Tracheophyta</taxon>
        <taxon>Spermatophyta</taxon>
        <taxon>Magnoliopsida</taxon>
        <taxon>eudicotyledons</taxon>
        <taxon>Gunneridae</taxon>
        <taxon>Pentapetalae</taxon>
        <taxon>rosids</taxon>
        <taxon>fabids</taxon>
        <taxon>Fabales</taxon>
        <taxon>Fabaceae</taxon>
        <taxon>Papilionoideae</taxon>
        <taxon>50 kb inversion clade</taxon>
        <taxon>genistoids sensu lato</taxon>
        <taxon>core genistoids</taxon>
        <taxon>Genisteae</taxon>
        <taxon>Lupinus</taxon>
    </lineage>
</organism>
<protein>
    <submittedName>
        <fullName evidence="1">Uncharacterized protein</fullName>
    </submittedName>
</protein>
<dbReference type="AlphaFoldDB" id="A0A6A4PMC4"/>
<dbReference type="EMBL" id="WOCE01000012">
    <property type="protein sequence ID" value="KAE9602444.1"/>
    <property type="molecule type" value="Genomic_DNA"/>
</dbReference>
<dbReference type="Proteomes" id="UP000447434">
    <property type="component" value="Chromosome 12"/>
</dbReference>
<proteinExistence type="predicted"/>
<sequence>MGLYSSHTPLTMKLPGSWRFSDYSLVQQLTNLCRWIPFHLFEMQRKRETI</sequence>
<comment type="caution">
    <text evidence="1">The sequence shown here is derived from an EMBL/GenBank/DDBJ whole genome shotgun (WGS) entry which is preliminary data.</text>
</comment>
<name>A0A6A4PMC4_LUPAL</name>
<reference evidence="2" key="1">
    <citation type="journal article" date="2020" name="Nat. Commun.">
        <title>Genome sequence of the cluster root forming white lupin.</title>
        <authorList>
            <person name="Hufnagel B."/>
            <person name="Marques A."/>
            <person name="Soriano A."/>
            <person name="Marques L."/>
            <person name="Divol F."/>
            <person name="Doumas P."/>
            <person name="Sallet E."/>
            <person name="Mancinotti D."/>
            <person name="Carrere S."/>
            <person name="Marande W."/>
            <person name="Arribat S."/>
            <person name="Keller J."/>
            <person name="Huneau C."/>
            <person name="Blein T."/>
            <person name="Aime D."/>
            <person name="Laguerre M."/>
            <person name="Taylor J."/>
            <person name="Schubert V."/>
            <person name="Nelson M."/>
            <person name="Geu-Flores F."/>
            <person name="Crespi M."/>
            <person name="Gallardo-Guerrero K."/>
            <person name="Delaux P.-M."/>
            <person name="Salse J."/>
            <person name="Berges H."/>
            <person name="Guyot R."/>
            <person name="Gouzy J."/>
            <person name="Peret B."/>
        </authorList>
    </citation>
    <scope>NUCLEOTIDE SEQUENCE [LARGE SCALE GENOMIC DNA]</scope>
    <source>
        <strain evidence="2">cv. Amiga</strain>
    </source>
</reference>
<gene>
    <name evidence="1" type="ORF">Lalb_Chr12g0199641</name>
</gene>